<dbReference type="Gene3D" id="1.10.10.10">
    <property type="entry name" value="Winged helix-like DNA-binding domain superfamily/Winged helix DNA-binding domain"/>
    <property type="match status" value="1"/>
</dbReference>
<dbReference type="Proteomes" id="UP000223913">
    <property type="component" value="Unassembled WGS sequence"/>
</dbReference>
<dbReference type="CDD" id="cd06171">
    <property type="entry name" value="Sigma70_r4"/>
    <property type="match status" value="1"/>
</dbReference>
<dbReference type="InterPro" id="IPR036388">
    <property type="entry name" value="WH-like_DNA-bd_sf"/>
</dbReference>
<dbReference type="EMBL" id="PDUD01000009">
    <property type="protein sequence ID" value="PHN07688.1"/>
    <property type="molecule type" value="Genomic_DNA"/>
</dbReference>
<dbReference type="Pfam" id="PF08281">
    <property type="entry name" value="Sigma70_r4_2"/>
    <property type="match status" value="1"/>
</dbReference>
<feature type="domain" description="RNA polymerase sigma factor 70 region 4 type 2" evidence="6">
    <location>
        <begin position="124"/>
        <end position="176"/>
    </location>
</feature>
<dbReference type="RefSeq" id="WP_099149134.1">
    <property type="nucleotide sequence ID" value="NZ_PDUD01000009.1"/>
</dbReference>
<accession>A0A2D0NGZ6</accession>
<dbReference type="InterPro" id="IPR039425">
    <property type="entry name" value="RNA_pol_sigma-70-like"/>
</dbReference>
<keyword evidence="2" id="KW-0805">Transcription regulation</keyword>
<dbReference type="InterPro" id="IPR013325">
    <property type="entry name" value="RNA_pol_sigma_r2"/>
</dbReference>
<dbReference type="Pfam" id="PF04542">
    <property type="entry name" value="Sigma70_r2"/>
    <property type="match status" value="1"/>
</dbReference>
<organism evidence="7 8">
    <name type="scientific">Flavilitoribacter nigricans (strain ATCC 23147 / DSM 23189 / NBRC 102662 / NCIMB 1420 / SS-2)</name>
    <name type="common">Lewinella nigricans</name>
    <dbReference type="NCBI Taxonomy" id="1122177"/>
    <lineage>
        <taxon>Bacteria</taxon>
        <taxon>Pseudomonadati</taxon>
        <taxon>Bacteroidota</taxon>
        <taxon>Saprospiria</taxon>
        <taxon>Saprospirales</taxon>
        <taxon>Lewinellaceae</taxon>
        <taxon>Flavilitoribacter</taxon>
    </lineage>
</organism>
<dbReference type="PANTHER" id="PTHR43133">
    <property type="entry name" value="RNA POLYMERASE ECF-TYPE SIGMA FACTO"/>
    <property type="match status" value="1"/>
</dbReference>
<evidence type="ECO:0000313" key="7">
    <source>
        <dbReference type="EMBL" id="PHN07688.1"/>
    </source>
</evidence>
<dbReference type="NCBIfam" id="TIGR02937">
    <property type="entry name" value="sigma70-ECF"/>
    <property type="match status" value="1"/>
</dbReference>
<keyword evidence="3" id="KW-0731">Sigma factor</keyword>
<dbReference type="GO" id="GO:0016987">
    <property type="term" value="F:sigma factor activity"/>
    <property type="evidence" value="ECO:0007669"/>
    <property type="project" value="UniProtKB-KW"/>
</dbReference>
<comment type="caution">
    <text evidence="7">The sequence shown here is derived from an EMBL/GenBank/DDBJ whole genome shotgun (WGS) entry which is preliminary data.</text>
</comment>
<proteinExistence type="inferred from homology"/>
<dbReference type="AlphaFoldDB" id="A0A2D0NGZ6"/>
<keyword evidence="8" id="KW-1185">Reference proteome</keyword>
<dbReference type="SUPFAM" id="SSF88946">
    <property type="entry name" value="Sigma2 domain of RNA polymerase sigma factors"/>
    <property type="match status" value="1"/>
</dbReference>
<dbReference type="InterPro" id="IPR013324">
    <property type="entry name" value="RNA_pol_sigma_r3/r4-like"/>
</dbReference>
<feature type="domain" description="RNA polymerase sigma-70 region 2" evidence="5">
    <location>
        <begin position="24"/>
        <end position="90"/>
    </location>
</feature>
<evidence type="ECO:0000313" key="8">
    <source>
        <dbReference type="Proteomes" id="UP000223913"/>
    </source>
</evidence>
<dbReference type="OrthoDB" id="9150024at2"/>
<evidence type="ECO:0000256" key="1">
    <source>
        <dbReference type="ARBA" id="ARBA00010641"/>
    </source>
</evidence>
<dbReference type="InterPro" id="IPR013249">
    <property type="entry name" value="RNA_pol_sigma70_r4_t2"/>
</dbReference>
<reference evidence="7 8" key="1">
    <citation type="submission" date="2017-10" db="EMBL/GenBank/DDBJ databases">
        <title>The draft genome sequence of Lewinella nigricans NBRC 102662.</title>
        <authorList>
            <person name="Wang K."/>
        </authorList>
    </citation>
    <scope>NUCLEOTIDE SEQUENCE [LARGE SCALE GENOMIC DNA]</scope>
    <source>
        <strain evidence="7 8">NBRC 102662</strain>
    </source>
</reference>
<evidence type="ECO:0000256" key="2">
    <source>
        <dbReference type="ARBA" id="ARBA00023015"/>
    </source>
</evidence>
<dbReference type="GO" id="GO:0003677">
    <property type="term" value="F:DNA binding"/>
    <property type="evidence" value="ECO:0007669"/>
    <property type="project" value="InterPro"/>
</dbReference>
<keyword evidence="4" id="KW-0804">Transcription</keyword>
<comment type="similarity">
    <text evidence="1">Belongs to the sigma-70 factor family. ECF subfamily.</text>
</comment>
<evidence type="ECO:0000259" key="6">
    <source>
        <dbReference type="Pfam" id="PF08281"/>
    </source>
</evidence>
<evidence type="ECO:0008006" key="9">
    <source>
        <dbReference type="Google" id="ProtNLM"/>
    </source>
</evidence>
<dbReference type="InterPro" id="IPR014284">
    <property type="entry name" value="RNA_pol_sigma-70_dom"/>
</dbReference>
<evidence type="ECO:0000256" key="4">
    <source>
        <dbReference type="ARBA" id="ARBA00023163"/>
    </source>
</evidence>
<name>A0A2D0NGZ6_FLAN2</name>
<dbReference type="GO" id="GO:0006352">
    <property type="term" value="P:DNA-templated transcription initiation"/>
    <property type="evidence" value="ECO:0007669"/>
    <property type="project" value="InterPro"/>
</dbReference>
<evidence type="ECO:0000256" key="3">
    <source>
        <dbReference type="ARBA" id="ARBA00023082"/>
    </source>
</evidence>
<dbReference type="SUPFAM" id="SSF88659">
    <property type="entry name" value="Sigma3 and sigma4 domains of RNA polymerase sigma factors"/>
    <property type="match status" value="1"/>
</dbReference>
<gene>
    <name evidence="7" type="ORF">CRP01_06200</name>
</gene>
<dbReference type="Gene3D" id="1.10.1740.10">
    <property type="match status" value="1"/>
</dbReference>
<dbReference type="InterPro" id="IPR007627">
    <property type="entry name" value="RNA_pol_sigma70_r2"/>
</dbReference>
<sequence>MQHWDDHQLFSALCQGQKEALSVLFLRYHSDLLHYGQHVVPDRVLVEEAIQELFIHLLEKGADLPEVSYVKAYLFRALRNRLLRRIQREQSKKNKELLWMGTLKNSFSQEDIRFEELKDSKVREVLLEALNSLPWRQREAIYLRYYNGLNTREIAEVMGTANQTVLNTLHQGLKKIRNFQKLKKFVGYLFPWLLLYLTSI</sequence>
<evidence type="ECO:0000259" key="5">
    <source>
        <dbReference type="Pfam" id="PF04542"/>
    </source>
</evidence>
<dbReference type="PANTHER" id="PTHR43133:SF46">
    <property type="entry name" value="RNA POLYMERASE SIGMA-70 FACTOR ECF SUBFAMILY"/>
    <property type="match status" value="1"/>
</dbReference>
<protein>
    <recommendedName>
        <fullName evidence="9">Sigma-70 family RNA polymerase sigma factor</fullName>
    </recommendedName>
</protein>